<dbReference type="Pfam" id="PF12307">
    <property type="entry name" value="DUF3631"/>
    <property type="match status" value="1"/>
</dbReference>
<dbReference type="Proteomes" id="UP000727654">
    <property type="component" value="Unassembled WGS sequence"/>
</dbReference>
<organism evidence="3 4">
    <name type="scientific">Cupriavidus laharis</name>
    <dbReference type="NCBI Taxonomy" id="151654"/>
    <lineage>
        <taxon>Bacteria</taxon>
        <taxon>Pseudomonadati</taxon>
        <taxon>Pseudomonadota</taxon>
        <taxon>Betaproteobacteria</taxon>
        <taxon>Burkholderiales</taxon>
        <taxon>Burkholderiaceae</taxon>
        <taxon>Cupriavidus</taxon>
    </lineage>
</organism>
<feature type="domain" description="DNA primase/polymerase bifunctional N-terminal" evidence="2">
    <location>
        <begin position="38"/>
        <end position="261"/>
    </location>
</feature>
<dbReference type="RefSeq" id="WP_224077968.1">
    <property type="nucleotide sequence ID" value="NZ_CAJZAI010000001.1"/>
</dbReference>
<keyword evidence="4" id="KW-1185">Reference proteome</keyword>
<dbReference type="Pfam" id="PF08707">
    <property type="entry name" value="PriCT_2"/>
    <property type="match status" value="1"/>
</dbReference>
<dbReference type="SUPFAM" id="SSF56747">
    <property type="entry name" value="Prim-pol domain"/>
    <property type="match status" value="1"/>
</dbReference>
<gene>
    <name evidence="3" type="ORF">LMG23992_00242</name>
</gene>
<sequence>MYGNESYGDLFSGAAGAPLPTAHPTSIALTAQVLGEAIARYAARGWATFPLSPSKKMPACPHGHLDARADLVPVLNLFLASIEARYVAGYFDALKRRKDAGKGTPEYEAAEADVRRLWGDAQARADGHGIAQATDPIGAFVCAVGRRAVPNLAVATGAPSGGACVLDIDEKDGKHGGATLAALEAQHGAVPTSHSVTTASGGRHLWLDGGGAPLPCTSGILGNGLDTRGTGGFVVAWPSVVNGRQYSRVDDGPLPTLPQWLFDLAGARRSTGAVDTLPDHLRGFDGQSNDDLTAGVGRGWPEIDEKIEQVRAMLAVLPADDRTEWRDMIMAVKSLNWQCGEELAREWSKKSAKYTDAGFDQLWHSITPGGNGAGKPITIRTLVQAAQAAGWTPPRYAPADASSSVQSVSATVSAEADVARLAAMPQDAMIAALAKLGKLDYDRVRTPLAERLGVRVGTIDDEVEAARGGAGDSGASKPITFEQVESWPVPVDGAALLTDIADTLRRYIVCDAEAADAGALWIVMTYMMDMVQVAPLLLITAPEKRCGKTQLLSLVSRLSARPLPTSSITVAALFRTVEQYGPTLLIDEVDAFMRDNEELRGIVNSGHTRDTAAVIRTVGDNHIPTSFSTWCAKALAGIGRLHGTIMDRAVVLPLRRKKVSEKVASLRRADRAVFEQLRRCITRWVSDNATAATRFDPPDLDGLDDRALDNWEPLRQIAQAAGGDWPHRAARAALALSGQAADASNEGRGVELLTAIRSVFDQRQANGHKHADRIPSADLAMALTQDDEGPWATYNRGKPITANQIAKRLSEFGIKSTSVYLGGKDRPKGYMRGMFTTCWELYLPSPQSSNALGANGAQNVSEGHTLSLELSKNTHPAATPLKANTGAGFEVAAGVFSTPGFDGAATPKSATSKALSGVAAAKAKIGGSGIRGMPSESSNDMFAEMRQEQERRKKRPG</sequence>
<dbReference type="InterPro" id="IPR015330">
    <property type="entry name" value="DNA_primase/pol_bifunc_N"/>
</dbReference>
<evidence type="ECO:0000259" key="2">
    <source>
        <dbReference type="SMART" id="SM00943"/>
    </source>
</evidence>
<evidence type="ECO:0000313" key="3">
    <source>
        <dbReference type="EMBL" id="CAG9165095.1"/>
    </source>
</evidence>
<proteinExistence type="predicted"/>
<dbReference type="Pfam" id="PF09250">
    <property type="entry name" value="Prim-Pol"/>
    <property type="match status" value="1"/>
</dbReference>
<dbReference type="EMBL" id="CAJZAI010000001">
    <property type="protein sequence ID" value="CAG9165095.1"/>
    <property type="molecule type" value="Genomic_DNA"/>
</dbReference>
<dbReference type="InterPro" id="IPR014819">
    <property type="entry name" value="PriCT_2"/>
</dbReference>
<feature type="region of interest" description="Disordered" evidence="1">
    <location>
        <begin position="923"/>
        <end position="957"/>
    </location>
</feature>
<protein>
    <recommendedName>
        <fullName evidence="2">DNA primase/polymerase bifunctional N-terminal domain-containing protein</fullName>
    </recommendedName>
</protein>
<evidence type="ECO:0000313" key="4">
    <source>
        <dbReference type="Proteomes" id="UP000727654"/>
    </source>
</evidence>
<name>A0ABM8WCW0_9BURK</name>
<dbReference type="InterPro" id="IPR022081">
    <property type="entry name" value="DUF3631"/>
</dbReference>
<dbReference type="SMART" id="SM00943">
    <property type="entry name" value="Prim-Pol"/>
    <property type="match status" value="1"/>
</dbReference>
<reference evidence="3 4" key="1">
    <citation type="submission" date="2021-08" db="EMBL/GenBank/DDBJ databases">
        <authorList>
            <person name="Peeters C."/>
        </authorList>
    </citation>
    <scope>NUCLEOTIDE SEQUENCE [LARGE SCALE GENOMIC DNA]</scope>
    <source>
        <strain evidence="3 4">LMG 23992</strain>
    </source>
</reference>
<evidence type="ECO:0000256" key="1">
    <source>
        <dbReference type="SAM" id="MobiDB-lite"/>
    </source>
</evidence>
<accession>A0ABM8WCW0</accession>
<dbReference type="CDD" id="cd04859">
    <property type="entry name" value="Prim_Pol"/>
    <property type="match status" value="1"/>
</dbReference>
<comment type="caution">
    <text evidence="3">The sequence shown here is derived from an EMBL/GenBank/DDBJ whole genome shotgun (WGS) entry which is preliminary data.</text>
</comment>